<dbReference type="PANTHER" id="PTHR42852">
    <property type="entry name" value="THIOL:DISULFIDE INTERCHANGE PROTEIN DSBE"/>
    <property type="match status" value="1"/>
</dbReference>
<dbReference type="PROSITE" id="PS51257">
    <property type="entry name" value="PROKAR_LIPOPROTEIN"/>
    <property type="match status" value="1"/>
</dbReference>
<dbReference type="InterPro" id="IPR036249">
    <property type="entry name" value="Thioredoxin-like_sf"/>
</dbReference>
<name>W0EYK2_9BACT</name>
<dbReference type="HOGENOM" id="CLU_042529_11_0_10"/>
<keyword evidence="3" id="KW-0676">Redox-active center</keyword>
<dbReference type="KEGG" id="nso:NIASO_13140"/>
<evidence type="ECO:0000256" key="3">
    <source>
        <dbReference type="ARBA" id="ARBA00023284"/>
    </source>
</evidence>
<dbReference type="InterPro" id="IPR017937">
    <property type="entry name" value="Thioredoxin_CS"/>
</dbReference>
<dbReference type="InterPro" id="IPR013740">
    <property type="entry name" value="Redoxin"/>
</dbReference>
<keyword evidence="4" id="KW-0732">Signal</keyword>
<keyword evidence="2" id="KW-0201">Cytochrome c-type biogenesis</keyword>
<dbReference type="EMBL" id="CP007035">
    <property type="protein sequence ID" value="AHF15847.1"/>
    <property type="molecule type" value="Genomic_DNA"/>
</dbReference>
<organism evidence="6 7">
    <name type="scientific">Niabella soli DSM 19437</name>
    <dbReference type="NCBI Taxonomy" id="929713"/>
    <lineage>
        <taxon>Bacteria</taxon>
        <taxon>Pseudomonadati</taxon>
        <taxon>Bacteroidota</taxon>
        <taxon>Chitinophagia</taxon>
        <taxon>Chitinophagales</taxon>
        <taxon>Chitinophagaceae</taxon>
        <taxon>Niabella</taxon>
    </lineage>
</organism>
<dbReference type="InterPro" id="IPR013766">
    <property type="entry name" value="Thioredoxin_domain"/>
</dbReference>
<dbReference type="GO" id="GO:0030313">
    <property type="term" value="C:cell envelope"/>
    <property type="evidence" value="ECO:0007669"/>
    <property type="project" value="UniProtKB-SubCell"/>
</dbReference>
<evidence type="ECO:0000256" key="2">
    <source>
        <dbReference type="ARBA" id="ARBA00022748"/>
    </source>
</evidence>
<evidence type="ECO:0000256" key="4">
    <source>
        <dbReference type="SAM" id="SignalP"/>
    </source>
</evidence>
<evidence type="ECO:0000313" key="6">
    <source>
        <dbReference type="EMBL" id="AHF15847.1"/>
    </source>
</evidence>
<proteinExistence type="predicted"/>
<gene>
    <name evidence="6" type="ORF">NIASO_13140</name>
</gene>
<evidence type="ECO:0000259" key="5">
    <source>
        <dbReference type="PROSITE" id="PS51352"/>
    </source>
</evidence>
<evidence type="ECO:0000313" key="7">
    <source>
        <dbReference type="Proteomes" id="UP000003586"/>
    </source>
</evidence>
<dbReference type="CDD" id="cd02966">
    <property type="entry name" value="TlpA_like_family"/>
    <property type="match status" value="1"/>
</dbReference>
<keyword evidence="7" id="KW-1185">Reference proteome</keyword>
<dbReference type="Gene3D" id="3.40.30.10">
    <property type="entry name" value="Glutaredoxin"/>
    <property type="match status" value="1"/>
</dbReference>
<dbReference type="PROSITE" id="PS51352">
    <property type="entry name" value="THIOREDOXIN_2"/>
    <property type="match status" value="1"/>
</dbReference>
<dbReference type="InterPro" id="IPR050553">
    <property type="entry name" value="Thioredoxin_ResA/DsbE_sf"/>
</dbReference>
<accession>W0EYK2</accession>
<dbReference type="RefSeq" id="WP_008586183.1">
    <property type="nucleotide sequence ID" value="NZ_CP007035.1"/>
</dbReference>
<feature type="chain" id="PRO_5004789009" evidence="4">
    <location>
        <begin position="19"/>
        <end position="187"/>
    </location>
</feature>
<dbReference type="Pfam" id="PF08534">
    <property type="entry name" value="Redoxin"/>
    <property type="match status" value="1"/>
</dbReference>
<evidence type="ECO:0000256" key="1">
    <source>
        <dbReference type="ARBA" id="ARBA00004196"/>
    </source>
</evidence>
<protein>
    <submittedName>
        <fullName evidence="6">Alkyl hydroperoxide reductase</fullName>
    </submittedName>
</protein>
<dbReference type="PROSITE" id="PS00194">
    <property type="entry name" value="THIOREDOXIN_1"/>
    <property type="match status" value="1"/>
</dbReference>
<dbReference type="AlphaFoldDB" id="W0EYK2"/>
<sequence>MTTRIISGALLSALLTIAACKSGADKKTAEAAGTVAAPVQNDTVHQPAADSSHTAGLPHFKMMDEQGRAVALDSLKGKKVFVNIWASWCPPCRAEMPSIQKLSKKTDKNKVTFVLLSVDDDPAAGIGFKKAQQIELPVFFPGEQLPSLFNVEGIPATFIFDEKGALIKSMVGMENYDTQEYVDLLEH</sequence>
<dbReference type="OrthoDB" id="9815205at2"/>
<feature type="signal peptide" evidence="4">
    <location>
        <begin position="1"/>
        <end position="18"/>
    </location>
</feature>
<dbReference type="SUPFAM" id="SSF52833">
    <property type="entry name" value="Thioredoxin-like"/>
    <property type="match status" value="1"/>
</dbReference>
<dbReference type="STRING" id="929713.NIASO_13140"/>
<dbReference type="PANTHER" id="PTHR42852:SF13">
    <property type="entry name" value="PROTEIN DIPZ"/>
    <property type="match status" value="1"/>
</dbReference>
<dbReference type="eggNOG" id="COG0526">
    <property type="taxonomic scope" value="Bacteria"/>
</dbReference>
<dbReference type="GO" id="GO:0017004">
    <property type="term" value="P:cytochrome complex assembly"/>
    <property type="evidence" value="ECO:0007669"/>
    <property type="project" value="UniProtKB-KW"/>
</dbReference>
<dbReference type="GO" id="GO:0016491">
    <property type="term" value="F:oxidoreductase activity"/>
    <property type="evidence" value="ECO:0007669"/>
    <property type="project" value="InterPro"/>
</dbReference>
<feature type="domain" description="Thioredoxin" evidence="5">
    <location>
        <begin position="51"/>
        <end position="187"/>
    </location>
</feature>
<reference evidence="6 7" key="1">
    <citation type="submission" date="2013-12" db="EMBL/GenBank/DDBJ databases">
        <authorList>
            <consortium name="DOE Joint Genome Institute"/>
            <person name="Eisen J."/>
            <person name="Huntemann M."/>
            <person name="Han J."/>
            <person name="Chen A."/>
            <person name="Kyrpides N."/>
            <person name="Mavromatis K."/>
            <person name="Markowitz V."/>
            <person name="Palaniappan K."/>
            <person name="Ivanova N."/>
            <person name="Schaumberg A."/>
            <person name="Pati A."/>
            <person name="Liolios K."/>
            <person name="Nordberg H.P."/>
            <person name="Cantor M.N."/>
            <person name="Hua S.X."/>
            <person name="Woyke T."/>
        </authorList>
    </citation>
    <scope>NUCLEOTIDE SEQUENCE [LARGE SCALE GENOMIC DNA]</scope>
    <source>
        <strain evidence="7">DSM 19437</strain>
    </source>
</reference>
<dbReference type="Proteomes" id="UP000003586">
    <property type="component" value="Chromosome"/>
</dbReference>
<comment type="subcellular location">
    <subcellularLocation>
        <location evidence="1">Cell envelope</location>
    </subcellularLocation>
</comment>